<dbReference type="WBParaSite" id="RSKR_0000772500.1">
    <property type="protein sequence ID" value="RSKR_0000772500.1"/>
    <property type="gene ID" value="RSKR_0000772500"/>
</dbReference>
<organism evidence="1 2">
    <name type="scientific">Rhabditophanes sp. KR3021</name>
    <dbReference type="NCBI Taxonomy" id="114890"/>
    <lineage>
        <taxon>Eukaryota</taxon>
        <taxon>Metazoa</taxon>
        <taxon>Ecdysozoa</taxon>
        <taxon>Nematoda</taxon>
        <taxon>Chromadorea</taxon>
        <taxon>Rhabditida</taxon>
        <taxon>Tylenchina</taxon>
        <taxon>Panagrolaimomorpha</taxon>
        <taxon>Strongyloidoidea</taxon>
        <taxon>Alloionematidae</taxon>
        <taxon>Rhabditophanes</taxon>
    </lineage>
</organism>
<dbReference type="Proteomes" id="UP000095286">
    <property type="component" value="Unplaced"/>
</dbReference>
<sequence length="386" mass="43558">MYFISFIYLFLLLSFLTYTTAVIPVDNGLEKEPDVECGPNSITVNFNTRNKFEGHVYVKGLYDQSACRNDEGGRQVAGIEILFDTCNLIKTRSLNPRGVFISTTVVISFHPQFLTKVDKAYRVQCFYMEADKSVNADLEVNDLTTIVQQHDLAMPVCKYQILENNSSGHQVSLTTIGSTVYHKWHCNTETINTFCMIVHSCTVDDGNNENIQILDENGCALDKVLLPNLDYQSDLSAGQETHVYKYADRTQMFYQCQISITIKDTGKQCPRPKCVEPNGFGATKTSNDPIMSDASNSSIFDEIQPELKAVKKRNTEMNNTLDVRTEITAFENIEDVCFLDIILLHSLFICYLGSKGNKLLTSQEKSSYATISFCQVRQQERVLDSS</sequence>
<protein>
    <submittedName>
        <fullName evidence="2">ZP domain-containing protein</fullName>
    </submittedName>
</protein>
<reference evidence="2" key="1">
    <citation type="submission" date="2016-11" db="UniProtKB">
        <authorList>
            <consortium name="WormBaseParasite"/>
        </authorList>
    </citation>
    <scope>IDENTIFICATION</scope>
    <source>
        <strain evidence="2">KR3021</strain>
    </source>
</reference>
<name>A0AC35U442_9BILA</name>
<accession>A0AC35U442</accession>
<evidence type="ECO:0000313" key="2">
    <source>
        <dbReference type="WBParaSite" id="RSKR_0000772500.1"/>
    </source>
</evidence>
<evidence type="ECO:0000313" key="1">
    <source>
        <dbReference type="Proteomes" id="UP000095286"/>
    </source>
</evidence>
<proteinExistence type="predicted"/>